<sequence>MTHIRIVRLPLAPLLLVLVFLSWNQPVWAQQPTLPYVEDFETDGLGSRYTASNIFYDGSNDHFQRTDGVSSGQVLSNVSAPYSGIEGTYFWAGEDLDDGGGDGLPVKTLTLQEVDVSGATELRFLGRFAAGCNEGEQFSCYDLSDSLVVRYSTDGGATYTTGLQFSYVQRTTSSGSIDGFNEPLAVDGDFDGNGEGVELKPEMARFGFDIPTPASSVIIQIEAHIDGAAEEFAFDDLRLEPVALPVELSAFNAVASEATAVLTWKTLSETNNAGFHVLHQAPGSTDWASIGFLDGAGTISEPRSYRFESRPLSGGTHQFRLRQVDIDGTATLSDPKMVRIQETGKLNIEGANPVRAGRDIRVSVRTNESQQIEVDLYNVLGQRVRLVMRGAASASGIQTTVSTADLATGVYFFQLRSQSGVEVRRITVVR</sequence>
<accession>A0A2A8CUH5</accession>
<evidence type="ECO:0000259" key="2">
    <source>
        <dbReference type="Pfam" id="PF18962"/>
    </source>
</evidence>
<name>A0A2A8CUH5_9BACT</name>
<dbReference type="RefSeq" id="WP_098077318.1">
    <property type="nucleotide sequence ID" value="NZ_PDEQ01000008.1"/>
</dbReference>
<dbReference type="Proteomes" id="UP000220102">
    <property type="component" value="Unassembled WGS sequence"/>
</dbReference>
<evidence type="ECO:0000313" key="3">
    <source>
        <dbReference type="EMBL" id="PEN12232.1"/>
    </source>
</evidence>
<proteinExistence type="predicted"/>
<dbReference type="NCBIfam" id="TIGR04183">
    <property type="entry name" value="Por_Secre_tail"/>
    <property type="match status" value="1"/>
</dbReference>
<evidence type="ECO:0000313" key="4">
    <source>
        <dbReference type="Proteomes" id="UP000220102"/>
    </source>
</evidence>
<evidence type="ECO:0000256" key="1">
    <source>
        <dbReference type="SAM" id="SignalP"/>
    </source>
</evidence>
<dbReference type="OrthoDB" id="1494595at2"/>
<dbReference type="AlphaFoldDB" id="A0A2A8CUH5"/>
<feature type="domain" description="Secretion system C-terminal sorting" evidence="2">
    <location>
        <begin position="359"/>
        <end position="427"/>
    </location>
</feature>
<reference evidence="3 4" key="1">
    <citation type="submission" date="2017-10" db="EMBL/GenBank/DDBJ databases">
        <title>Draft genome of Longibacter Salinarum.</title>
        <authorList>
            <person name="Goh K.M."/>
            <person name="Shamsir M.S."/>
            <person name="Lim S.W."/>
        </authorList>
    </citation>
    <scope>NUCLEOTIDE SEQUENCE [LARGE SCALE GENOMIC DNA]</scope>
    <source>
        <strain evidence="3 4">KCTC 52045</strain>
    </source>
</reference>
<dbReference type="Pfam" id="PF18962">
    <property type="entry name" value="Por_Secre_tail"/>
    <property type="match status" value="1"/>
</dbReference>
<gene>
    <name evidence="3" type="ORF">CRI94_14425</name>
</gene>
<dbReference type="InterPro" id="IPR026444">
    <property type="entry name" value="Secre_tail"/>
</dbReference>
<keyword evidence="4" id="KW-1185">Reference proteome</keyword>
<comment type="caution">
    <text evidence="3">The sequence shown here is derived from an EMBL/GenBank/DDBJ whole genome shotgun (WGS) entry which is preliminary data.</text>
</comment>
<feature type="signal peptide" evidence="1">
    <location>
        <begin position="1"/>
        <end position="29"/>
    </location>
</feature>
<organism evidence="3 4">
    <name type="scientific">Longibacter salinarum</name>
    <dbReference type="NCBI Taxonomy" id="1850348"/>
    <lineage>
        <taxon>Bacteria</taxon>
        <taxon>Pseudomonadati</taxon>
        <taxon>Rhodothermota</taxon>
        <taxon>Rhodothermia</taxon>
        <taxon>Rhodothermales</taxon>
        <taxon>Salisaetaceae</taxon>
        <taxon>Longibacter</taxon>
    </lineage>
</organism>
<protein>
    <recommendedName>
        <fullName evidence="2">Secretion system C-terminal sorting domain-containing protein</fullName>
    </recommendedName>
</protein>
<feature type="chain" id="PRO_5013173860" description="Secretion system C-terminal sorting domain-containing protein" evidence="1">
    <location>
        <begin position="30"/>
        <end position="430"/>
    </location>
</feature>
<dbReference type="EMBL" id="PDEQ01000008">
    <property type="protein sequence ID" value="PEN12232.1"/>
    <property type="molecule type" value="Genomic_DNA"/>
</dbReference>
<keyword evidence="1" id="KW-0732">Signal</keyword>